<dbReference type="EMBL" id="MHVS01000003">
    <property type="protein sequence ID" value="OHA96918.1"/>
    <property type="molecule type" value="Genomic_DNA"/>
</dbReference>
<accession>A0A1G2TIM7</accession>
<protein>
    <recommendedName>
        <fullName evidence="4">Band 7 domain-containing protein</fullName>
    </recommendedName>
</protein>
<keyword evidence="1" id="KW-0472">Membrane</keyword>
<feature type="transmembrane region" description="Helical" evidence="1">
    <location>
        <begin position="6"/>
        <end position="30"/>
    </location>
</feature>
<comment type="caution">
    <text evidence="2">The sequence shown here is derived from an EMBL/GenBank/DDBJ whole genome shotgun (WGS) entry which is preliminary data.</text>
</comment>
<evidence type="ECO:0008006" key="4">
    <source>
        <dbReference type="Google" id="ProtNLM"/>
    </source>
</evidence>
<dbReference type="PROSITE" id="PS50096">
    <property type="entry name" value="IQ"/>
    <property type="match status" value="1"/>
</dbReference>
<keyword evidence="1" id="KW-0812">Transmembrane</keyword>
<evidence type="ECO:0000313" key="3">
    <source>
        <dbReference type="Proteomes" id="UP000177279"/>
    </source>
</evidence>
<evidence type="ECO:0000313" key="2">
    <source>
        <dbReference type="EMBL" id="OHA96918.1"/>
    </source>
</evidence>
<organism evidence="2 3">
    <name type="scientific">Candidatus Zambryskibacteria bacterium RIFCSPHIGHO2_02_FULL_43_37</name>
    <dbReference type="NCBI Taxonomy" id="1802749"/>
    <lineage>
        <taxon>Bacteria</taxon>
        <taxon>Candidatus Zambryskiibacteriota</taxon>
    </lineage>
</organism>
<sequence length="349" mass="38763">MWIVLWSAALTVLVGVLFWLLRFGIPWLIVTLSKLDVWWSPFRALPPAGEMYILVSGDPDGPFDQIIESVIGYRYDRDSQIFVPDPTKRPERTGILGQLGVAKVGFFKYFLWRELRYSKWEKKPDPSTDWSLVSKVRGDKKRPENSPSIFFRYNMATKIEGAETIGNFPVDGIVVFTAELENPIKAFFYAGGWESQTTAAVQGAFREYVSRKDIQGLREDEASGANQLIAKLKGLSETSGESKGLRESFGVKIIDARFVTFDLTSGDKKMTDATRALEIAKLTALAQKEEGKGEGDKRKARAEGIREELAAWGSSPVGAQIAMAEAIKVAQPNVIGGNIVTSVDAERKK</sequence>
<proteinExistence type="predicted"/>
<name>A0A1G2TIM7_9BACT</name>
<keyword evidence="1" id="KW-1133">Transmembrane helix</keyword>
<dbReference type="AlphaFoldDB" id="A0A1G2TIM7"/>
<dbReference type="Proteomes" id="UP000177279">
    <property type="component" value="Unassembled WGS sequence"/>
</dbReference>
<evidence type="ECO:0000256" key="1">
    <source>
        <dbReference type="SAM" id="Phobius"/>
    </source>
</evidence>
<gene>
    <name evidence="2" type="ORF">A3D49_02325</name>
</gene>
<reference evidence="2 3" key="1">
    <citation type="journal article" date="2016" name="Nat. Commun.">
        <title>Thousands of microbial genomes shed light on interconnected biogeochemical processes in an aquifer system.</title>
        <authorList>
            <person name="Anantharaman K."/>
            <person name="Brown C.T."/>
            <person name="Hug L.A."/>
            <person name="Sharon I."/>
            <person name="Castelle C.J."/>
            <person name="Probst A.J."/>
            <person name="Thomas B.C."/>
            <person name="Singh A."/>
            <person name="Wilkins M.J."/>
            <person name="Karaoz U."/>
            <person name="Brodie E.L."/>
            <person name="Williams K.H."/>
            <person name="Hubbard S.S."/>
            <person name="Banfield J.F."/>
        </authorList>
    </citation>
    <scope>NUCLEOTIDE SEQUENCE [LARGE SCALE GENOMIC DNA]</scope>
</reference>